<protein>
    <submittedName>
        <fullName evidence="2">Uncharacterized protein</fullName>
    </submittedName>
</protein>
<organism evidence="1 2">
    <name type="scientific">Panagrolaimus davidi</name>
    <dbReference type="NCBI Taxonomy" id="227884"/>
    <lineage>
        <taxon>Eukaryota</taxon>
        <taxon>Metazoa</taxon>
        <taxon>Ecdysozoa</taxon>
        <taxon>Nematoda</taxon>
        <taxon>Chromadorea</taxon>
        <taxon>Rhabditida</taxon>
        <taxon>Tylenchina</taxon>
        <taxon>Panagrolaimomorpha</taxon>
        <taxon>Panagrolaimoidea</taxon>
        <taxon>Panagrolaimidae</taxon>
        <taxon>Panagrolaimus</taxon>
    </lineage>
</organism>
<keyword evidence="1" id="KW-1185">Reference proteome</keyword>
<sequence length="329" mass="38159">MSSVKRDQIVASNSSKSIIKMTKNNVSMIFPNCAQFYSSCQLQNFSLSDCIIFYVSKNPSTPEFYQKLIQSCKHFFIKNPIIVIDFLDFVCINGYKTMANGNCIELSNIYSKLWITKLLNVQTPENIFLSNISKFYSKCDIRYLYLYDQTLNFYGLKMIAKKCEKVVFDNVAVINNGNSVVTLEKIVGVLPNIQKFKYDFRGNANFIMKFETVAELIQLQNFLNVTRFELRNIPVTFDVSTFYNHIKKNQTAEYHLHFGYVISVDEIPEDEIEGGIPDIEINVEYKTRLQKIVDEILETENRDYKVPIIEFDGQDGTAYINLVNLFQQK</sequence>
<reference evidence="2" key="1">
    <citation type="submission" date="2022-11" db="UniProtKB">
        <authorList>
            <consortium name="WormBaseParasite"/>
        </authorList>
    </citation>
    <scope>IDENTIFICATION</scope>
</reference>
<accession>A0A914RCS6</accession>
<evidence type="ECO:0000313" key="2">
    <source>
        <dbReference type="WBParaSite" id="PDA_v2.g9430.t1"/>
    </source>
</evidence>
<evidence type="ECO:0000313" key="1">
    <source>
        <dbReference type="Proteomes" id="UP000887578"/>
    </source>
</evidence>
<dbReference type="Proteomes" id="UP000887578">
    <property type="component" value="Unplaced"/>
</dbReference>
<dbReference type="WBParaSite" id="PDA_v2.g9430.t1">
    <property type="protein sequence ID" value="PDA_v2.g9430.t1"/>
    <property type="gene ID" value="PDA_v2.g9430"/>
</dbReference>
<dbReference type="AlphaFoldDB" id="A0A914RCS6"/>
<name>A0A914RCS6_9BILA</name>
<proteinExistence type="predicted"/>